<evidence type="ECO:0000256" key="11">
    <source>
        <dbReference type="ARBA" id="ARBA00022989"/>
    </source>
</evidence>
<evidence type="ECO:0000259" key="15">
    <source>
        <dbReference type="PROSITE" id="PS50109"/>
    </source>
</evidence>
<comment type="caution">
    <text evidence="16">The sequence shown here is derived from an EMBL/GenBank/DDBJ whole genome shotgun (WGS) entry which is preliminary data.</text>
</comment>
<keyword evidence="5" id="KW-0597">Phosphoprotein</keyword>
<organism evidence="16 17">
    <name type="scientific">Candidatus Thalassospirochaeta sargassi</name>
    <dbReference type="NCBI Taxonomy" id="3119039"/>
    <lineage>
        <taxon>Bacteria</taxon>
        <taxon>Pseudomonadati</taxon>
        <taxon>Spirochaetota</taxon>
        <taxon>Spirochaetia</taxon>
        <taxon>Spirochaetales</taxon>
        <taxon>Spirochaetaceae</taxon>
        <taxon>Candidatus Thalassospirochaeta</taxon>
    </lineage>
</organism>
<comment type="catalytic activity">
    <reaction evidence="1">
        <text>ATP + protein L-histidine = ADP + protein N-phospho-L-histidine.</text>
        <dbReference type="EC" id="2.7.13.3"/>
    </reaction>
</comment>
<dbReference type="InterPro" id="IPR050398">
    <property type="entry name" value="HssS/ArlS-like"/>
</dbReference>
<dbReference type="Gene3D" id="1.10.287.130">
    <property type="match status" value="1"/>
</dbReference>
<keyword evidence="9 16" id="KW-0418">Kinase</keyword>
<dbReference type="PANTHER" id="PTHR45528:SF1">
    <property type="entry name" value="SENSOR HISTIDINE KINASE CPXA"/>
    <property type="match status" value="1"/>
</dbReference>
<dbReference type="InterPro" id="IPR003661">
    <property type="entry name" value="HisK_dim/P_dom"/>
</dbReference>
<evidence type="ECO:0000256" key="4">
    <source>
        <dbReference type="ARBA" id="ARBA00022475"/>
    </source>
</evidence>
<reference evidence="16 17" key="1">
    <citation type="submission" date="2022-12" db="EMBL/GenBank/DDBJ databases">
        <title>Metagenome assembled genome from gulf of manar.</title>
        <authorList>
            <person name="Kohli P."/>
            <person name="Pk S."/>
            <person name="Venkata Ramana C."/>
            <person name="Sasikala C."/>
        </authorList>
    </citation>
    <scope>NUCLEOTIDE SEQUENCE [LARGE SCALE GENOMIC DNA]</scope>
    <source>
        <strain evidence="16">JB008</strain>
    </source>
</reference>
<evidence type="ECO:0000256" key="2">
    <source>
        <dbReference type="ARBA" id="ARBA00004651"/>
    </source>
</evidence>
<keyword evidence="6" id="KW-0808">Transferase</keyword>
<dbReference type="CDD" id="cd00082">
    <property type="entry name" value="HisKA"/>
    <property type="match status" value="1"/>
</dbReference>
<keyword evidence="4" id="KW-1003">Cell membrane</keyword>
<dbReference type="EMBL" id="JAQQAL010000049">
    <property type="protein sequence ID" value="MDC7228487.1"/>
    <property type="molecule type" value="Genomic_DNA"/>
</dbReference>
<dbReference type="InterPro" id="IPR005467">
    <property type="entry name" value="His_kinase_dom"/>
</dbReference>
<keyword evidence="7 14" id="KW-0812">Transmembrane</keyword>
<dbReference type="SMART" id="SM00387">
    <property type="entry name" value="HATPase_c"/>
    <property type="match status" value="1"/>
</dbReference>
<dbReference type="GO" id="GO:0000155">
    <property type="term" value="F:phosphorelay sensor kinase activity"/>
    <property type="evidence" value="ECO:0007669"/>
    <property type="project" value="InterPro"/>
</dbReference>
<comment type="subcellular location">
    <subcellularLocation>
        <location evidence="2">Cell membrane</location>
        <topology evidence="2">Multi-pass membrane protein</topology>
    </subcellularLocation>
</comment>
<evidence type="ECO:0000256" key="3">
    <source>
        <dbReference type="ARBA" id="ARBA00012438"/>
    </source>
</evidence>
<keyword evidence="13 14" id="KW-0472">Membrane</keyword>
<evidence type="ECO:0000256" key="12">
    <source>
        <dbReference type="ARBA" id="ARBA00023012"/>
    </source>
</evidence>
<dbReference type="Proteomes" id="UP001221217">
    <property type="component" value="Unassembled WGS sequence"/>
</dbReference>
<evidence type="ECO:0000256" key="6">
    <source>
        <dbReference type="ARBA" id="ARBA00022679"/>
    </source>
</evidence>
<evidence type="ECO:0000256" key="9">
    <source>
        <dbReference type="ARBA" id="ARBA00022777"/>
    </source>
</evidence>
<evidence type="ECO:0000256" key="5">
    <source>
        <dbReference type="ARBA" id="ARBA00022553"/>
    </source>
</evidence>
<dbReference type="SUPFAM" id="SSF55874">
    <property type="entry name" value="ATPase domain of HSP90 chaperone/DNA topoisomerase II/histidine kinase"/>
    <property type="match status" value="1"/>
</dbReference>
<dbReference type="InterPro" id="IPR003594">
    <property type="entry name" value="HATPase_dom"/>
</dbReference>
<protein>
    <recommendedName>
        <fullName evidence="3">histidine kinase</fullName>
        <ecNumber evidence="3">2.7.13.3</ecNumber>
    </recommendedName>
</protein>
<dbReference type="SUPFAM" id="SSF47384">
    <property type="entry name" value="Homodimeric domain of signal transducing histidine kinase"/>
    <property type="match status" value="1"/>
</dbReference>
<evidence type="ECO:0000256" key="7">
    <source>
        <dbReference type="ARBA" id="ARBA00022692"/>
    </source>
</evidence>
<dbReference type="PROSITE" id="PS50109">
    <property type="entry name" value="HIS_KIN"/>
    <property type="match status" value="1"/>
</dbReference>
<feature type="transmembrane region" description="Helical" evidence="14">
    <location>
        <begin position="173"/>
        <end position="196"/>
    </location>
</feature>
<dbReference type="PANTHER" id="PTHR45528">
    <property type="entry name" value="SENSOR HISTIDINE KINASE CPXA"/>
    <property type="match status" value="1"/>
</dbReference>
<dbReference type="GO" id="GO:0005886">
    <property type="term" value="C:plasma membrane"/>
    <property type="evidence" value="ECO:0007669"/>
    <property type="project" value="UniProtKB-SubCell"/>
</dbReference>
<name>A0AAJ1IFQ3_9SPIO</name>
<dbReference type="InterPro" id="IPR036890">
    <property type="entry name" value="HATPase_C_sf"/>
</dbReference>
<evidence type="ECO:0000256" key="10">
    <source>
        <dbReference type="ARBA" id="ARBA00022840"/>
    </source>
</evidence>
<dbReference type="InterPro" id="IPR036097">
    <property type="entry name" value="HisK_dim/P_sf"/>
</dbReference>
<dbReference type="Gene3D" id="3.30.565.10">
    <property type="entry name" value="Histidine kinase-like ATPase, C-terminal domain"/>
    <property type="match status" value="1"/>
</dbReference>
<feature type="transmembrane region" description="Helical" evidence="14">
    <location>
        <begin position="12"/>
        <end position="32"/>
    </location>
</feature>
<dbReference type="AlphaFoldDB" id="A0AAJ1IFQ3"/>
<evidence type="ECO:0000256" key="13">
    <source>
        <dbReference type="ARBA" id="ARBA00023136"/>
    </source>
</evidence>
<keyword evidence="12" id="KW-0902">Two-component regulatory system</keyword>
<sequence>MKSIRASIAVSLISVNILVIILMSASLVIGIFQMTLSWEGGLSIDIAAAINRELNHTYPELENLAELSDYQLKEISDKALESHRGRLRNVTLFSNTGESIYDIDIVDSMDQPDNTIFHFQLLRWTSEISHFIKGDRTEQNNEITGTDGKLLGSIRIKSFPLMGIKYATFFDQIISIFFLVGVISATIISFIVSIFISKSLSKNSRVLAKQLSQLAAGSRDINFKYGQTEEIRSTAAAAEDLQRQLKHNEQAQLRKLQDIVHDLKTPVAALGIQFEAVRDGVLQVDDERITLLSSEFGRIEEIIAELSKYTKFSSEDYIPDIEVFDLKKLIAETTERFVLQAEKKGQKLFFNKISEPLSVETDKLGLMRVLNNLTANALNNAPENSSITISLRTSYRMIDQREIFIIDFENEGRIDEADLPLIFDRLYRSKKSGYTGNGLGLAISKTIVEKNDGHLSAQNTQQGLVRFTVELPLTYSETAKNINVI</sequence>
<evidence type="ECO:0000256" key="8">
    <source>
        <dbReference type="ARBA" id="ARBA00022741"/>
    </source>
</evidence>
<dbReference type="EC" id="2.7.13.3" evidence="3"/>
<keyword evidence="8" id="KW-0547">Nucleotide-binding</keyword>
<evidence type="ECO:0000313" key="16">
    <source>
        <dbReference type="EMBL" id="MDC7228487.1"/>
    </source>
</evidence>
<dbReference type="Pfam" id="PF02518">
    <property type="entry name" value="HATPase_c"/>
    <property type="match status" value="1"/>
</dbReference>
<proteinExistence type="predicted"/>
<evidence type="ECO:0000256" key="1">
    <source>
        <dbReference type="ARBA" id="ARBA00000085"/>
    </source>
</evidence>
<keyword evidence="11 14" id="KW-1133">Transmembrane helix</keyword>
<evidence type="ECO:0000313" key="17">
    <source>
        <dbReference type="Proteomes" id="UP001221217"/>
    </source>
</evidence>
<accession>A0AAJ1IFQ3</accession>
<feature type="domain" description="Histidine kinase" evidence="15">
    <location>
        <begin position="258"/>
        <end position="475"/>
    </location>
</feature>
<gene>
    <name evidence="16" type="ORF">PQJ61_17125</name>
</gene>
<evidence type="ECO:0000256" key="14">
    <source>
        <dbReference type="SAM" id="Phobius"/>
    </source>
</evidence>
<dbReference type="GO" id="GO:0005524">
    <property type="term" value="F:ATP binding"/>
    <property type="evidence" value="ECO:0007669"/>
    <property type="project" value="UniProtKB-KW"/>
</dbReference>
<keyword evidence="10" id="KW-0067">ATP-binding</keyword>